<evidence type="ECO:0000313" key="2">
    <source>
        <dbReference type="EMBL" id="SAL43968.1"/>
    </source>
</evidence>
<dbReference type="Proteomes" id="UP000055019">
    <property type="component" value="Unassembled WGS sequence"/>
</dbReference>
<proteinExistence type="predicted"/>
<organism evidence="2 3">
    <name type="scientific">Caballeronia arvi</name>
    <dbReference type="NCBI Taxonomy" id="1777135"/>
    <lineage>
        <taxon>Bacteria</taxon>
        <taxon>Pseudomonadati</taxon>
        <taxon>Pseudomonadota</taxon>
        <taxon>Betaproteobacteria</taxon>
        <taxon>Burkholderiales</taxon>
        <taxon>Burkholderiaceae</taxon>
        <taxon>Caballeronia</taxon>
    </lineage>
</organism>
<dbReference type="Gene3D" id="1.10.10.10">
    <property type="entry name" value="Winged helix-like DNA-binding domain superfamily/Winged helix DNA-binding domain"/>
    <property type="match status" value="1"/>
</dbReference>
<gene>
    <name evidence="2" type="ORF">AWB74_01819</name>
</gene>
<accession>A0A158HHU9</accession>
<dbReference type="PANTHER" id="PTHR33164">
    <property type="entry name" value="TRANSCRIPTIONAL REGULATOR, MARR FAMILY"/>
    <property type="match status" value="1"/>
</dbReference>
<dbReference type="SMART" id="SM00347">
    <property type="entry name" value="HTH_MARR"/>
    <property type="match status" value="1"/>
</dbReference>
<dbReference type="GO" id="GO:0006950">
    <property type="term" value="P:response to stress"/>
    <property type="evidence" value="ECO:0007669"/>
    <property type="project" value="TreeGrafter"/>
</dbReference>
<dbReference type="InterPro" id="IPR036388">
    <property type="entry name" value="WH-like_DNA-bd_sf"/>
</dbReference>
<protein>
    <submittedName>
        <fullName evidence="2">MarR family transcriptional regulator</fullName>
    </submittedName>
</protein>
<dbReference type="EMBL" id="FCOM02000006">
    <property type="protein sequence ID" value="SAL43968.1"/>
    <property type="molecule type" value="Genomic_DNA"/>
</dbReference>
<dbReference type="SUPFAM" id="SSF46785">
    <property type="entry name" value="Winged helix' DNA-binding domain"/>
    <property type="match status" value="1"/>
</dbReference>
<name>A0A158HHU9_9BURK</name>
<reference evidence="2" key="1">
    <citation type="submission" date="2016-01" db="EMBL/GenBank/DDBJ databases">
        <authorList>
            <person name="Peeters C."/>
        </authorList>
    </citation>
    <scope>NUCLEOTIDE SEQUENCE [LARGE SCALE GENOMIC DNA]</scope>
    <source>
        <strain evidence="2">LMG 29317</strain>
    </source>
</reference>
<keyword evidence="3" id="KW-1185">Reference proteome</keyword>
<sequence length="148" mass="16346">MPSDAKKTSALPNKQDLEAMSVFRYELRKFLRVSEEISNAAGITTLQYQLLLHIRGFPERRWATVGELAERLQAAPNGTAALVSRCEAAGLVIRKTDKTDRRQVQVHLTAKGERCLLKLAAEHKAHYGSFGWIFGAGPNASSDSHIEG</sequence>
<feature type="domain" description="HTH marR-type" evidence="1">
    <location>
        <begin position="20"/>
        <end position="148"/>
    </location>
</feature>
<dbReference type="PANTHER" id="PTHR33164:SF43">
    <property type="entry name" value="HTH-TYPE TRANSCRIPTIONAL REPRESSOR YETL"/>
    <property type="match status" value="1"/>
</dbReference>
<dbReference type="GO" id="GO:0003700">
    <property type="term" value="F:DNA-binding transcription factor activity"/>
    <property type="evidence" value="ECO:0007669"/>
    <property type="project" value="InterPro"/>
</dbReference>
<dbReference type="InterPro" id="IPR036390">
    <property type="entry name" value="WH_DNA-bd_sf"/>
</dbReference>
<dbReference type="InterPro" id="IPR039422">
    <property type="entry name" value="MarR/SlyA-like"/>
</dbReference>
<dbReference type="Pfam" id="PF12802">
    <property type="entry name" value="MarR_2"/>
    <property type="match status" value="1"/>
</dbReference>
<evidence type="ECO:0000313" key="3">
    <source>
        <dbReference type="Proteomes" id="UP000055019"/>
    </source>
</evidence>
<dbReference type="RefSeq" id="WP_061146444.1">
    <property type="nucleotide sequence ID" value="NZ_FCOM02000006.1"/>
</dbReference>
<dbReference type="InterPro" id="IPR000835">
    <property type="entry name" value="HTH_MarR-typ"/>
</dbReference>
<dbReference type="PROSITE" id="PS50995">
    <property type="entry name" value="HTH_MARR_2"/>
    <property type="match status" value="1"/>
</dbReference>
<dbReference type="OrthoDB" id="8594189at2"/>
<comment type="caution">
    <text evidence="2">The sequence shown here is derived from an EMBL/GenBank/DDBJ whole genome shotgun (WGS) entry which is preliminary data.</text>
</comment>
<evidence type="ECO:0000259" key="1">
    <source>
        <dbReference type="PROSITE" id="PS50995"/>
    </source>
</evidence>
<dbReference type="AlphaFoldDB" id="A0A158HHU9"/>